<keyword evidence="2" id="KW-1185">Reference proteome</keyword>
<gene>
    <name evidence="1" type="ORF">JYA64_06115</name>
</gene>
<reference evidence="1 2" key="1">
    <citation type="submission" date="2021-01" db="EMBL/GenBank/DDBJ databases">
        <title>Genome Sequencing of Type Strains.</title>
        <authorList>
            <person name="Lemaire J.F."/>
            <person name="Inderbitzin P."/>
            <person name="Collins S.B."/>
            <person name="Wespe N."/>
            <person name="Knight-Connoni V."/>
        </authorList>
    </citation>
    <scope>NUCLEOTIDE SEQUENCE [LARGE SCALE GENOMIC DNA]</scope>
    <source>
        <strain evidence="1 2">DSM 14730</strain>
    </source>
</reference>
<proteinExistence type="predicted"/>
<evidence type="ECO:0000313" key="2">
    <source>
        <dbReference type="Proteomes" id="UP001319060"/>
    </source>
</evidence>
<dbReference type="EMBL" id="JAFHKS010000042">
    <property type="protein sequence ID" value="MBN3544859.1"/>
    <property type="molecule type" value="Genomic_DNA"/>
</dbReference>
<protein>
    <submittedName>
        <fullName evidence="1">Cysteine-rich CWC family protein</fullName>
    </submittedName>
</protein>
<accession>A0ABS2Z9K0</accession>
<dbReference type="InterPro" id="IPR032720">
    <property type="entry name" value="Cys_rich_CWC"/>
</dbReference>
<dbReference type="Pfam" id="PF14375">
    <property type="entry name" value="Cys_rich_CWC"/>
    <property type="match status" value="1"/>
</dbReference>
<name>A0ABS2Z9K0_9BACL</name>
<evidence type="ECO:0000313" key="1">
    <source>
        <dbReference type="EMBL" id="MBN3544859.1"/>
    </source>
</evidence>
<sequence length="61" mass="6894">MSECPLCRENNHCAIEAGEKPETCWCMRVAIPLQLLEAVSTNKEVCICQKCIEKYEKDACS</sequence>
<organism evidence="1 2">
    <name type="scientific">Fictibacillus barbaricus</name>
    <dbReference type="NCBI Taxonomy" id="182136"/>
    <lineage>
        <taxon>Bacteria</taxon>
        <taxon>Bacillati</taxon>
        <taxon>Bacillota</taxon>
        <taxon>Bacilli</taxon>
        <taxon>Bacillales</taxon>
        <taxon>Fictibacillaceae</taxon>
        <taxon>Fictibacillus</taxon>
    </lineage>
</organism>
<dbReference type="Proteomes" id="UP001319060">
    <property type="component" value="Unassembled WGS sequence"/>
</dbReference>
<comment type="caution">
    <text evidence="1">The sequence shown here is derived from an EMBL/GenBank/DDBJ whole genome shotgun (WGS) entry which is preliminary data.</text>
</comment>
<dbReference type="RefSeq" id="WP_188403484.1">
    <property type="nucleotide sequence ID" value="NZ_BMCE01000002.1"/>
</dbReference>